<feature type="transmembrane region" description="Helical" evidence="6">
    <location>
        <begin position="38"/>
        <end position="55"/>
    </location>
</feature>
<feature type="transmembrane region" description="Helical" evidence="6">
    <location>
        <begin position="61"/>
        <end position="80"/>
    </location>
</feature>
<dbReference type="AlphaFoldDB" id="A0A2K9LTC8"/>
<evidence type="ECO:0000256" key="5">
    <source>
        <dbReference type="ARBA" id="ARBA00023136"/>
    </source>
</evidence>
<proteinExistence type="predicted"/>
<dbReference type="OrthoDB" id="9792579at2"/>
<dbReference type="PANTHER" id="PTHR43370">
    <property type="entry name" value="SUGAR ABC TRANSPORTER INTEGRAL MEMBRANE PROTEIN-RELATED"/>
    <property type="match status" value="1"/>
</dbReference>
<evidence type="ECO:0000256" key="2">
    <source>
        <dbReference type="ARBA" id="ARBA00022475"/>
    </source>
</evidence>
<evidence type="ECO:0000256" key="6">
    <source>
        <dbReference type="SAM" id="Phobius"/>
    </source>
</evidence>
<keyword evidence="4 6" id="KW-1133">Transmembrane helix</keyword>
<comment type="subcellular location">
    <subcellularLocation>
        <location evidence="1">Cell membrane</location>
        <topology evidence="1">Multi-pass membrane protein</topology>
    </subcellularLocation>
</comment>
<dbReference type="PANTHER" id="PTHR43370:SF1">
    <property type="entry name" value="GUANOSINE ABC TRANSPORTER PERMEASE PROTEIN NUPQ"/>
    <property type="match status" value="1"/>
</dbReference>
<accession>A0A2K9LTC8</accession>
<feature type="transmembrane region" description="Helical" evidence="6">
    <location>
        <begin position="183"/>
        <end position="202"/>
    </location>
</feature>
<feature type="transmembrane region" description="Helical" evidence="6">
    <location>
        <begin position="133"/>
        <end position="154"/>
    </location>
</feature>
<keyword evidence="2" id="KW-1003">Cell membrane</keyword>
<sequence>MVNSLFENFSLYLAVFSLAALSGLISERSGIVNVGIEGYMIMGGLTTAIIGQNLSESMGNWTQVMAIFAGACVGGAISLLHSFASIKLKADQIISGTAINLLAQGIGLYMATMGANTYIYGDYTVISVDSNRIFTFYLIIAMLITLLTGLYFSFTRTGMRHISAGENPNALEAAGVNVIKYRIIAVLFSGIIASLAGGIYTITARGSYFYGTADGMGFLALAIMIVGQWRVKWVTLGAAGFAFFFALSKALPINLEGGWIKTNAKLFQVLPFVISLGTMVGLSKWSKPPAAAGIPYDKAKR</sequence>
<dbReference type="EMBL" id="CP025543">
    <property type="protein sequence ID" value="AUM62339.1"/>
    <property type="molecule type" value="Genomic_DNA"/>
</dbReference>
<dbReference type="CDD" id="cd06580">
    <property type="entry name" value="TM_PBP1_transp_TpRbsC_like"/>
    <property type="match status" value="1"/>
</dbReference>
<evidence type="ECO:0000256" key="1">
    <source>
        <dbReference type="ARBA" id="ARBA00004651"/>
    </source>
</evidence>
<keyword evidence="5 6" id="KW-0472">Membrane</keyword>
<dbReference type="RefSeq" id="WP_101780392.1">
    <property type="nucleotide sequence ID" value="NZ_CP025543.1"/>
</dbReference>
<reference evidence="7 8" key="1">
    <citation type="submission" date="2017-12" db="EMBL/GenBank/DDBJ databases">
        <title>Complete genome sequence of Spiroplasma monobiae MQ-1 (ATCC 33825).</title>
        <authorList>
            <person name="Tsai Y.-M."/>
            <person name="Lo W.-S."/>
            <person name="Wu P.-S."/>
            <person name="Cho S.-T."/>
            <person name="Kuo C.-H."/>
        </authorList>
    </citation>
    <scope>NUCLEOTIDE SEQUENCE [LARGE SCALE GENOMIC DNA]</scope>
    <source>
        <strain evidence="7 8">MQ-1</strain>
    </source>
</reference>
<evidence type="ECO:0000313" key="8">
    <source>
        <dbReference type="Proteomes" id="UP000234790"/>
    </source>
</evidence>
<dbReference type="InterPro" id="IPR001851">
    <property type="entry name" value="ABC_transp_permease"/>
</dbReference>
<dbReference type="GO" id="GO:0022857">
    <property type="term" value="F:transmembrane transporter activity"/>
    <property type="evidence" value="ECO:0007669"/>
    <property type="project" value="InterPro"/>
</dbReference>
<feature type="transmembrane region" description="Helical" evidence="6">
    <location>
        <begin position="101"/>
        <end position="121"/>
    </location>
</feature>
<dbReference type="Proteomes" id="UP000234790">
    <property type="component" value="Chromosome"/>
</dbReference>
<feature type="transmembrane region" description="Helical" evidence="6">
    <location>
        <begin position="6"/>
        <end position="26"/>
    </location>
</feature>
<keyword evidence="3 6" id="KW-0812">Transmembrane</keyword>
<feature type="transmembrane region" description="Helical" evidence="6">
    <location>
        <begin position="208"/>
        <end position="226"/>
    </location>
</feature>
<protein>
    <submittedName>
        <fullName evidence="7">Ribose/galactose ABC transporter permease</fullName>
    </submittedName>
</protein>
<evidence type="ECO:0000256" key="4">
    <source>
        <dbReference type="ARBA" id="ARBA00022989"/>
    </source>
</evidence>
<evidence type="ECO:0000256" key="3">
    <source>
        <dbReference type="ARBA" id="ARBA00022692"/>
    </source>
</evidence>
<keyword evidence="8" id="KW-1185">Reference proteome</keyword>
<organism evidence="7 8">
    <name type="scientific">Spiroplasma monobiae MQ-1</name>
    <dbReference type="NCBI Taxonomy" id="1336748"/>
    <lineage>
        <taxon>Bacteria</taxon>
        <taxon>Bacillati</taxon>
        <taxon>Mycoplasmatota</taxon>
        <taxon>Mollicutes</taxon>
        <taxon>Entomoplasmatales</taxon>
        <taxon>Spiroplasmataceae</taxon>
        <taxon>Spiroplasma</taxon>
    </lineage>
</organism>
<feature type="transmembrane region" description="Helical" evidence="6">
    <location>
        <begin position="233"/>
        <end position="253"/>
    </location>
</feature>
<evidence type="ECO:0000313" key="7">
    <source>
        <dbReference type="EMBL" id="AUM62339.1"/>
    </source>
</evidence>
<dbReference type="Pfam" id="PF02653">
    <property type="entry name" value="BPD_transp_2"/>
    <property type="match status" value="1"/>
</dbReference>
<name>A0A2K9LTC8_SPISQ</name>
<dbReference type="KEGG" id="smoo:SMONO_v1c00860"/>
<dbReference type="GO" id="GO:0005886">
    <property type="term" value="C:plasma membrane"/>
    <property type="evidence" value="ECO:0007669"/>
    <property type="project" value="UniProtKB-SubCell"/>
</dbReference>
<gene>
    <name evidence="7" type="ORF">SMONO_v1c00860</name>
</gene>